<dbReference type="GO" id="GO:0003723">
    <property type="term" value="F:RNA binding"/>
    <property type="evidence" value="ECO:0007669"/>
    <property type="project" value="UniProtKB-UniRule"/>
</dbReference>
<dbReference type="PANTHER" id="PTHR48027">
    <property type="entry name" value="HETEROGENEOUS NUCLEAR RIBONUCLEOPROTEIN 87F-RELATED"/>
    <property type="match status" value="1"/>
</dbReference>
<dbReference type="EMBL" id="CACSHJ010000096">
    <property type="protein sequence ID" value="CAA0403565.1"/>
    <property type="molecule type" value="Genomic_DNA"/>
</dbReference>
<dbReference type="InterPro" id="IPR052462">
    <property type="entry name" value="SLIRP/GR-RBP-like"/>
</dbReference>
<dbReference type="AlphaFoldDB" id="A0A5S9Y5Q2"/>
<feature type="domain" description="RRM" evidence="3">
    <location>
        <begin position="77"/>
        <end position="151"/>
    </location>
</feature>
<dbReference type="InterPro" id="IPR000504">
    <property type="entry name" value="RRM_dom"/>
</dbReference>
<dbReference type="PROSITE" id="PS50102">
    <property type="entry name" value="RRM"/>
    <property type="match status" value="1"/>
</dbReference>
<reference evidence="4 5" key="1">
    <citation type="submission" date="2019-12" db="EMBL/GenBank/DDBJ databases">
        <authorList>
            <person name="Jiao W.-B."/>
            <person name="Schneeberger K."/>
        </authorList>
    </citation>
    <scope>NUCLEOTIDE SEQUENCE [LARGE SCALE GENOMIC DNA]</scope>
    <source>
        <strain evidence="5">cv. C24</strain>
    </source>
</reference>
<gene>
    <name evidence="4" type="ORF">C24_LOCUS22578</name>
</gene>
<evidence type="ECO:0000313" key="5">
    <source>
        <dbReference type="Proteomes" id="UP000434276"/>
    </source>
</evidence>
<evidence type="ECO:0000256" key="1">
    <source>
        <dbReference type="ARBA" id="ARBA00022884"/>
    </source>
</evidence>
<organism evidence="4 5">
    <name type="scientific">Arabidopsis thaliana</name>
    <name type="common">Mouse-ear cress</name>
    <dbReference type="NCBI Taxonomy" id="3702"/>
    <lineage>
        <taxon>Eukaryota</taxon>
        <taxon>Viridiplantae</taxon>
        <taxon>Streptophyta</taxon>
        <taxon>Embryophyta</taxon>
        <taxon>Tracheophyta</taxon>
        <taxon>Spermatophyta</taxon>
        <taxon>Magnoliopsida</taxon>
        <taxon>eudicotyledons</taxon>
        <taxon>Gunneridae</taxon>
        <taxon>Pentapetalae</taxon>
        <taxon>rosids</taxon>
        <taxon>malvids</taxon>
        <taxon>Brassicales</taxon>
        <taxon>Brassicaceae</taxon>
        <taxon>Camelineae</taxon>
        <taxon>Arabidopsis</taxon>
    </lineage>
</organism>
<dbReference type="ExpressionAtlas" id="A0A5S9Y5Q2">
    <property type="expression patterns" value="baseline and differential"/>
</dbReference>
<dbReference type="SUPFAM" id="SSF54928">
    <property type="entry name" value="RNA-binding domain, RBD"/>
    <property type="match status" value="1"/>
</dbReference>
<name>A0A5S9Y5Q2_ARATH</name>
<sequence length="184" mass="20918">MALSSSTFQIPFLKHRYFGMSQNLRTPILTMSTIPRDRLISSFHTARSKLCSPLRTISCVAGDDETREASSLPSSISSLFVKGFSDSVSEGRLKKVFSEFGQVTNVKIIANERTRQSLGYGYVWFNSKEDAQSAVEAMNGKWVFKIHLTKPYNLIPDWFILVKFGQPGLSRRRRPHSDFLFVNK</sequence>
<keyword evidence="1 2" id="KW-0694">RNA-binding</keyword>
<dbReference type="InterPro" id="IPR012677">
    <property type="entry name" value="Nucleotide-bd_a/b_plait_sf"/>
</dbReference>
<accession>A0A5S9Y5Q2</accession>
<dbReference type="Proteomes" id="UP000434276">
    <property type="component" value="Unassembled WGS sequence"/>
</dbReference>
<dbReference type="InterPro" id="IPR035979">
    <property type="entry name" value="RBD_domain_sf"/>
</dbReference>
<evidence type="ECO:0000259" key="3">
    <source>
        <dbReference type="PROSITE" id="PS50102"/>
    </source>
</evidence>
<protein>
    <recommendedName>
        <fullName evidence="3">RRM domain-containing protein</fullName>
    </recommendedName>
</protein>
<dbReference type="Gene3D" id="3.30.70.330">
    <property type="match status" value="1"/>
</dbReference>
<proteinExistence type="predicted"/>
<dbReference type="SMART" id="SM00360">
    <property type="entry name" value="RRM"/>
    <property type="match status" value="1"/>
</dbReference>
<evidence type="ECO:0000256" key="2">
    <source>
        <dbReference type="PROSITE-ProRule" id="PRU00176"/>
    </source>
</evidence>
<evidence type="ECO:0000313" key="4">
    <source>
        <dbReference type="EMBL" id="CAA0403565.1"/>
    </source>
</evidence>
<dbReference type="OrthoDB" id="272703at2759"/>
<dbReference type="Pfam" id="PF00076">
    <property type="entry name" value="RRM_1"/>
    <property type="match status" value="1"/>
</dbReference>